<gene>
    <name evidence="10" type="ORF">GPM918_LOCUS27499</name>
    <name evidence="11" type="ORF">SRO942_LOCUS27833</name>
</gene>
<evidence type="ECO:0000256" key="1">
    <source>
        <dbReference type="ARBA" id="ARBA00022448"/>
    </source>
</evidence>
<dbReference type="Pfam" id="PF12796">
    <property type="entry name" value="Ank_2"/>
    <property type="match status" value="2"/>
</dbReference>
<dbReference type="Proteomes" id="UP000681722">
    <property type="component" value="Unassembled WGS sequence"/>
</dbReference>
<dbReference type="GO" id="GO:1902495">
    <property type="term" value="C:transmembrane transporter complex"/>
    <property type="evidence" value="ECO:0007669"/>
    <property type="project" value="TreeGrafter"/>
</dbReference>
<dbReference type="Proteomes" id="UP000663829">
    <property type="component" value="Unassembled WGS sequence"/>
</dbReference>
<dbReference type="Pfam" id="PF00023">
    <property type="entry name" value="Ank"/>
    <property type="match status" value="2"/>
</dbReference>
<dbReference type="PRINTS" id="PR01415">
    <property type="entry name" value="ANKYRIN"/>
</dbReference>
<evidence type="ECO:0000313" key="12">
    <source>
        <dbReference type="Proteomes" id="UP000663829"/>
    </source>
</evidence>
<keyword evidence="7" id="KW-0407">Ion channel</keyword>
<keyword evidence="2" id="KW-0716">Sensory transduction</keyword>
<name>A0A815C767_9BILA</name>
<dbReference type="PROSITE" id="PS50297">
    <property type="entry name" value="ANK_REP_REGION"/>
    <property type="match status" value="3"/>
</dbReference>
<dbReference type="GO" id="GO:0034220">
    <property type="term" value="P:monoatomic ion transmembrane transport"/>
    <property type="evidence" value="ECO:0007669"/>
    <property type="project" value="UniProtKB-KW"/>
</dbReference>
<feature type="repeat" description="ANK" evidence="8">
    <location>
        <begin position="392"/>
        <end position="424"/>
    </location>
</feature>
<evidence type="ECO:0000256" key="2">
    <source>
        <dbReference type="ARBA" id="ARBA00022606"/>
    </source>
</evidence>
<evidence type="ECO:0000256" key="7">
    <source>
        <dbReference type="ARBA" id="ARBA00023303"/>
    </source>
</evidence>
<evidence type="ECO:0008006" key="13">
    <source>
        <dbReference type="Google" id="ProtNLM"/>
    </source>
</evidence>
<dbReference type="AlphaFoldDB" id="A0A815C767"/>
<feature type="transmembrane region" description="Helical" evidence="9">
    <location>
        <begin position="856"/>
        <end position="882"/>
    </location>
</feature>
<dbReference type="Gene3D" id="1.25.40.20">
    <property type="entry name" value="Ankyrin repeat-containing domain"/>
    <property type="match status" value="4"/>
</dbReference>
<dbReference type="OrthoDB" id="10015958at2759"/>
<evidence type="ECO:0000256" key="6">
    <source>
        <dbReference type="ARBA" id="ARBA00023180"/>
    </source>
</evidence>
<reference evidence="10" key="1">
    <citation type="submission" date="2021-02" db="EMBL/GenBank/DDBJ databases">
        <authorList>
            <person name="Nowell W R."/>
        </authorList>
    </citation>
    <scope>NUCLEOTIDE SEQUENCE</scope>
</reference>
<organism evidence="10 12">
    <name type="scientific">Didymodactylos carnosus</name>
    <dbReference type="NCBI Taxonomy" id="1234261"/>
    <lineage>
        <taxon>Eukaryota</taxon>
        <taxon>Metazoa</taxon>
        <taxon>Spiralia</taxon>
        <taxon>Gnathifera</taxon>
        <taxon>Rotifera</taxon>
        <taxon>Eurotatoria</taxon>
        <taxon>Bdelloidea</taxon>
        <taxon>Philodinida</taxon>
        <taxon>Philodinidae</taxon>
        <taxon>Didymodactylos</taxon>
    </lineage>
</organism>
<evidence type="ECO:0000256" key="9">
    <source>
        <dbReference type="SAM" id="Phobius"/>
    </source>
</evidence>
<keyword evidence="9" id="KW-0812">Transmembrane</keyword>
<dbReference type="InterPro" id="IPR036770">
    <property type="entry name" value="Ankyrin_rpt-contain_sf"/>
</dbReference>
<proteinExistence type="predicted"/>
<feature type="transmembrane region" description="Helical" evidence="9">
    <location>
        <begin position="705"/>
        <end position="729"/>
    </location>
</feature>
<dbReference type="EMBL" id="CAJOBC010027303">
    <property type="protein sequence ID" value="CAF4074236.1"/>
    <property type="molecule type" value="Genomic_DNA"/>
</dbReference>
<feature type="non-terminal residue" evidence="10">
    <location>
        <position position="1"/>
    </location>
</feature>
<dbReference type="InterPro" id="IPR052076">
    <property type="entry name" value="TRP_cation_channel"/>
</dbReference>
<evidence type="ECO:0000256" key="3">
    <source>
        <dbReference type="ARBA" id="ARBA00022737"/>
    </source>
</evidence>
<feature type="repeat" description="ANK" evidence="8">
    <location>
        <begin position="42"/>
        <end position="74"/>
    </location>
</feature>
<keyword evidence="3" id="KW-0677">Repeat</keyword>
<keyword evidence="5" id="KW-0406">Ion transport</keyword>
<sequence>ISKVTKDYYSEKVISNKGHPSVLNYLLSYAKKGLKIDAQDDQGRTALHHAVMQENLSNVKLLLQHDARVDKLDIQKATALHYACRFNESPDITELLLAANLRKSDVGSYLTIQNMVFERNQIWSASAADKFPLTKQAARIFAHYPRIPTNDRGLTPLHVACLYDCDGIVEDLIHNEIQQQAVERREIQQNFTPILVAANKNHPRCVVILFDYLVRHQLGVAQDAFIETLTNRNIFHICAEYSRLEVLQALIAAVNKVDNEHVIKLMHEKLLMSGTADTGETPLHIAAKIGNPKICEELIKLEAICTKKIENKYNVGIDKQSYIFHFLSSVARVTDRASDTVRNMIMKKNHQERSSIHQAVQYGRQDVVKYFLTMKNMNLIDRGKVIKDVDSGMKTSLHLAAEKGYAEIVTLLLECNADINARDVNDSTALHCAATLVASKADKKEEEEEQETVDDDDKKLLKDSSVQVLLTLIKYKANLFACDGFGRNCLEVAIISKNTCFVRALLLKEHDGIWRQLMRNAQFHAPNFKKVCTPMRKFVRFMPELTHKVLDKFLRDIGDENQRRRMICDFEFLEDECSVKRWQRGKPSEEYASCAICVFRLLGGNRAETEEKQEDEYEQQEDQNRRSVLGGFLSQFRGRYRDDNNIKQAYTRDPHELVNNQVLSVITQCAKSYDIVRDHSRIIQHCRLLQHPVCKLLIYAKLQRFSLGLLLVSLGFYSLFLGLYTWAVLKTPQPHWLYAVVGSQWNNSCENVSKALESQKIYPKDRADNSLKYFLYVLLWIHVIKGLMLIIGVYRFKTKVLFYMEVMALLLSFIYLYDEPWQNSVQLKCPAQFQIGAFALFLGWLTLLAYLRSVPIFGIFVVMLEVIVQKFLWFFPMLVILIKPWPYPTLQSDFRRIA</sequence>
<keyword evidence="9" id="KW-0472">Membrane</keyword>
<dbReference type="SMART" id="SM00248">
    <property type="entry name" value="ANK"/>
    <property type="match status" value="9"/>
</dbReference>
<keyword evidence="9" id="KW-1133">Transmembrane helix</keyword>
<dbReference type="PANTHER" id="PTHR47143:SF1">
    <property type="entry name" value="ION_TRANS DOMAIN-CONTAINING PROTEIN"/>
    <property type="match status" value="1"/>
</dbReference>
<evidence type="ECO:0000256" key="8">
    <source>
        <dbReference type="PROSITE-ProRule" id="PRU00023"/>
    </source>
</evidence>
<dbReference type="PANTHER" id="PTHR47143">
    <property type="entry name" value="TRANSIENT RECEPTOR POTENTIAL CATION CHANNEL PROTEIN PAINLESS"/>
    <property type="match status" value="1"/>
</dbReference>
<evidence type="ECO:0000256" key="5">
    <source>
        <dbReference type="ARBA" id="ARBA00023065"/>
    </source>
</evidence>
<dbReference type="InterPro" id="IPR002110">
    <property type="entry name" value="Ankyrin_rpt"/>
</dbReference>
<feature type="transmembrane region" description="Helical" evidence="9">
    <location>
        <begin position="829"/>
        <end position="850"/>
    </location>
</feature>
<keyword evidence="1" id="KW-0813">Transport</keyword>
<evidence type="ECO:0000313" key="10">
    <source>
        <dbReference type="EMBL" id="CAF1279774.1"/>
    </source>
</evidence>
<dbReference type="GO" id="GO:0022857">
    <property type="term" value="F:transmembrane transporter activity"/>
    <property type="evidence" value="ECO:0007669"/>
    <property type="project" value="TreeGrafter"/>
</dbReference>
<evidence type="ECO:0000256" key="4">
    <source>
        <dbReference type="ARBA" id="ARBA00023043"/>
    </source>
</evidence>
<dbReference type="PROSITE" id="PS50088">
    <property type="entry name" value="ANK_REPEAT"/>
    <property type="match status" value="3"/>
</dbReference>
<accession>A0A815C767</accession>
<dbReference type="SUPFAM" id="SSF48403">
    <property type="entry name" value="Ankyrin repeat"/>
    <property type="match status" value="2"/>
</dbReference>
<keyword evidence="6" id="KW-0325">Glycoprotein</keyword>
<evidence type="ECO:0000313" key="11">
    <source>
        <dbReference type="EMBL" id="CAF4074236.1"/>
    </source>
</evidence>
<feature type="transmembrane region" description="Helical" evidence="9">
    <location>
        <begin position="800"/>
        <end position="817"/>
    </location>
</feature>
<feature type="repeat" description="ANK" evidence="8">
    <location>
        <begin position="278"/>
        <end position="300"/>
    </location>
</feature>
<feature type="transmembrane region" description="Helical" evidence="9">
    <location>
        <begin position="773"/>
        <end position="794"/>
    </location>
</feature>
<protein>
    <recommendedName>
        <fullName evidence="13">Transient receptor potential cation channel subfamily A member 1</fullName>
    </recommendedName>
</protein>
<keyword evidence="4 8" id="KW-0040">ANK repeat</keyword>
<keyword evidence="12" id="KW-1185">Reference proteome</keyword>
<dbReference type="EMBL" id="CAJNOQ010011562">
    <property type="protein sequence ID" value="CAF1279774.1"/>
    <property type="molecule type" value="Genomic_DNA"/>
</dbReference>
<comment type="caution">
    <text evidence="10">The sequence shown here is derived from an EMBL/GenBank/DDBJ whole genome shotgun (WGS) entry which is preliminary data.</text>
</comment>